<dbReference type="InterPro" id="IPR036271">
    <property type="entry name" value="Tet_transcr_reg_TetR-rel_C_sf"/>
</dbReference>
<evidence type="ECO:0000313" key="4">
    <source>
        <dbReference type="EMBL" id="MBP3985403.1"/>
    </source>
</evidence>
<organism evidence="4 5">
    <name type="scientific">Pseudoxanthomonas helianthi</name>
    <dbReference type="NCBI Taxonomy" id="1453541"/>
    <lineage>
        <taxon>Bacteria</taxon>
        <taxon>Pseudomonadati</taxon>
        <taxon>Pseudomonadota</taxon>
        <taxon>Gammaproteobacteria</taxon>
        <taxon>Lysobacterales</taxon>
        <taxon>Lysobacteraceae</taxon>
        <taxon>Pseudoxanthomonas</taxon>
    </lineage>
</organism>
<proteinExistence type="predicted"/>
<dbReference type="Pfam" id="PF17939">
    <property type="entry name" value="TetR_C_30"/>
    <property type="match status" value="1"/>
</dbReference>
<dbReference type="PROSITE" id="PS01081">
    <property type="entry name" value="HTH_TETR_1"/>
    <property type="match status" value="1"/>
</dbReference>
<reference evidence="4" key="2">
    <citation type="submission" date="2021-03" db="EMBL/GenBank/DDBJ databases">
        <authorList>
            <person name="Cao W."/>
        </authorList>
    </citation>
    <scope>NUCLEOTIDE SEQUENCE</scope>
    <source>
        <strain evidence="4">110414</strain>
    </source>
</reference>
<feature type="domain" description="HTH tetR-type" evidence="3">
    <location>
        <begin position="7"/>
        <end position="67"/>
    </location>
</feature>
<dbReference type="InterPro" id="IPR050109">
    <property type="entry name" value="HTH-type_TetR-like_transc_reg"/>
</dbReference>
<comment type="caution">
    <text evidence="4">The sequence shown here is derived from an EMBL/GenBank/DDBJ whole genome shotgun (WGS) entry which is preliminary data.</text>
</comment>
<dbReference type="EMBL" id="JAGKTC010000003">
    <property type="protein sequence ID" value="MBP3985403.1"/>
    <property type="molecule type" value="Genomic_DNA"/>
</dbReference>
<evidence type="ECO:0000259" key="3">
    <source>
        <dbReference type="PROSITE" id="PS50977"/>
    </source>
</evidence>
<accession>A0A940X3R4</accession>
<dbReference type="RefSeq" id="WP_210537268.1">
    <property type="nucleotide sequence ID" value="NZ_JAGKTC010000003.1"/>
</dbReference>
<dbReference type="InterPro" id="IPR009057">
    <property type="entry name" value="Homeodomain-like_sf"/>
</dbReference>
<sequence>MANGTHFSTKDRILGAAEELFAQHGFAGTSLRQVTSRADVNIAAVNYHFGSKENLVNEVFRRRMDEMSAQRMARLKLAQERHPGELEPILAAFVEPALAMAQDRHGGGAFVRVIARAYAEKNDGLRKFLSDHYGHVQRDFGRAIGACLPGLSKEELYWRLDFLGGALTYAMADFGLIKRPEGVTETAHRERGARELIRFAAAGFNS</sequence>
<keyword evidence="5" id="KW-1185">Reference proteome</keyword>
<feature type="DNA-binding region" description="H-T-H motif" evidence="2">
    <location>
        <begin position="30"/>
        <end position="49"/>
    </location>
</feature>
<dbReference type="Proteomes" id="UP000673447">
    <property type="component" value="Unassembled WGS sequence"/>
</dbReference>
<dbReference type="InterPro" id="IPR041586">
    <property type="entry name" value="PsrA_TetR_C"/>
</dbReference>
<dbReference type="SUPFAM" id="SSF48498">
    <property type="entry name" value="Tetracyclin repressor-like, C-terminal domain"/>
    <property type="match status" value="1"/>
</dbReference>
<evidence type="ECO:0000256" key="2">
    <source>
        <dbReference type="PROSITE-ProRule" id="PRU00335"/>
    </source>
</evidence>
<protein>
    <submittedName>
        <fullName evidence="4">TetR family transcriptional regulator</fullName>
    </submittedName>
</protein>
<dbReference type="InterPro" id="IPR001647">
    <property type="entry name" value="HTH_TetR"/>
</dbReference>
<evidence type="ECO:0000256" key="1">
    <source>
        <dbReference type="ARBA" id="ARBA00023125"/>
    </source>
</evidence>
<dbReference type="PROSITE" id="PS50977">
    <property type="entry name" value="HTH_TETR_2"/>
    <property type="match status" value="1"/>
</dbReference>
<dbReference type="PANTHER" id="PTHR30055:SF235">
    <property type="entry name" value="TRANSCRIPTIONAL REGULATORY PROTEIN"/>
    <property type="match status" value="1"/>
</dbReference>
<dbReference type="Gene3D" id="1.10.357.10">
    <property type="entry name" value="Tetracycline Repressor, domain 2"/>
    <property type="match status" value="1"/>
</dbReference>
<dbReference type="GO" id="GO:0000976">
    <property type="term" value="F:transcription cis-regulatory region binding"/>
    <property type="evidence" value="ECO:0007669"/>
    <property type="project" value="TreeGrafter"/>
</dbReference>
<dbReference type="SUPFAM" id="SSF46689">
    <property type="entry name" value="Homeodomain-like"/>
    <property type="match status" value="1"/>
</dbReference>
<dbReference type="PANTHER" id="PTHR30055">
    <property type="entry name" value="HTH-TYPE TRANSCRIPTIONAL REGULATOR RUTR"/>
    <property type="match status" value="1"/>
</dbReference>
<dbReference type="GO" id="GO:0003700">
    <property type="term" value="F:DNA-binding transcription factor activity"/>
    <property type="evidence" value="ECO:0007669"/>
    <property type="project" value="TreeGrafter"/>
</dbReference>
<name>A0A940X3R4_9GAMM</name>
<reference evidence="4" key="1">
    <citation type="journal article" date="2016" name="Int. J. Syst. Evol. Microbiol.">
        <title>Pseudoxanthomonas helianthi sp. nov., isolated from roots of Jerusalem artichoke (Helianthus tuberosus).</title>
        <authorList>
            <person name="Kittiwongwattana C."/>
            <person name="Thawai C."/>
        </authorList>
    </citation>
    <scope>NUCLEOTIDE SEQUENCE</scope>
    <source>
        <strain evidence="4">110414</strain>
    </source>
</reference>
<gene>
    <name evidence="4" type="ORF">J5837_13405</name>
</gene>
<dbReference type="AlphaFoldDB" id="A0A940X3R4"/>
<dbReference type="PRINTS" id="PR00455">
    <property type="entry name" value="HTHTETR"/>
</dbReference>
<dbReference type="Pfam" id="PF00440">
    <property type="entry name" value="TetR_N"/>
    <property type="match status" value="1"/>
</dbReference>
<dbReference type="InterPro" id="IPR023772">
    <property type="entry name" value="DNA-bd_HTH_TetR-type_CS"/>
</dbReference>
<keyword evidence="1 2" id="KW-0238">DNA-binding</keyword>
<evidence type="ECO:0000313" key="5">
    <source>
        <dbReference type="Proteomes" id="UP000673447"/>
    </source>
</evidence>